<evidence type="ECO:0000256" key="4">
    <source>
        <dbReference type="ARBA" id="ARBA00022679"/>
    </source>
</evidence>
<evidence type="ECO:0000256" key="2">
    <source>
        <dbReference type="ARBA" id="ARBA00022552"/>
    </source>
</evidence>
<dbReference type="RefSeq" id="WP_097144628.1">
    <property type="nucleotide sequence ID" value="NZ_OBEA01000001.1"/>
</dbReference>
<dbReference type="InterPro" id="IPR029063">
    <property type="entry name" value="SAM-dependent_MTases_sf"/>
</dbReference>
<dbReference type="GO" id="GO:0032259">
    <property type="term" value="P:methylation"/>
    <property type="evidence" value="ECO:0007669"/>
    <property type="project" value="UniProtKB-KW"/>
</dbReference>
<proteinExistence type="predicted"/>
<evidence type="ECO:0000313" key="10">
    <source>
        <dbReference type="Proteomes" id="UP000231655"/>
    </source>
</evidence>
<accession>A0A285I3G4</accession>
<dbReference type="InterPro" id="IPR046977">
    <property type="entry name" value="RsmC/RlmG"/>
</dbReference>
<feature type="domain" description="Methyltransferase small" evidence="7">
    <location>
        <begin position="158"/>
        <end position="318"/>
    </location>
</feature>
<dbReference type="GO" id="GO:0006364">
    <property type="term" value="P:rRNA processing"/>
    <property type="evidence" value="ECO:0007669"/>
    <property type="project" value="UniProtKB-KW"/>
</dbReference>
<keyword evidence="4 9" id="KW-0808">Transferase</keyword>
<dbReference type="PANTHER" id="PTHR47816">
    <property type="entry name" value="RIBOSOMAL RNA SMALL SUBUNIT METHYLTRANSFERASE C"/>
    <property type="match status" value="1"/>
</dbReference>
<dbReference type="EMBL" id="PGTD01000013">
    <property type="protein sequence ID" value="PJE30261.1"/>
    <property type="molecule type" value="Genomic_DNA"/>
</dbReference>
<keyword evidence="1" id="KW-0963">Cytoplasm</keyword>
<protein>
    <submittedName>
        <fullName evidence="9">16S rRNA m(2)G 1207 methyltransferase</fullName>
    </submittedName>
    <submittedName>
        <fullName evidence="8">Class I SAM-dependent methyltransferase</fullName>
    </submittedName>
</protein>
<feature type="region of interest" description="Disordered" evidence="6">
    <location>
        <begin position="319"/>
        <end position="341"/>
    </location>
</feature>
<keyword evidence="5" id="KW-0949">S-adenosyl-L-methionine</keyword>
<keyword evidence="11" id="KW-1185">Reference proteome</keyword>
<reference evidence="8 11" key="2">
    <citation type="journal article" date="2018" name="Int. J. Syst. Evol. Microbiol.">
        <title>Pseudooceanicola lipolyticus sp. nov., a marine alphaproteobacterium, reclassification of Oceanicola flagellatus as Pseudooceanicola flagellatus comb. nov. and emended description of the genus Pseudooceanicola.</title>
        <authorList>
            <person name="Huang M.-M."/>
            <person name="Guo L.-L."/>
            <person name="Wu Y.-H."/>
            <person name="Lai Q.-L."/>
            <person name="Shao Z.-Z."/>
            <person name="Wang C.-S."/>
            <person name="Wu M."/>
            <person name="Xu X.-W."/>
        </authorList>
    </citation>
    <scope>NUCLEOTIDE SEQUENCE [LARGE SCALE GENOMIC DNA]</scope>
    <source>
        <strain evidence="8 11">Ar-45</strain>
    </source>
</reference>
<feature type="compositionally biased region" description="Gly residues" evidence="6">
    <location>
        <begin position="332"/>
        <end position="341"/>
    </location>
</feature>
<evidence type="ECO:0000256" key="6">
    <source>
        <dbReference type="SAM" id="MobiDB-lite"/>
    </source>
</evidence>
<dbReference type="Gene3D" id="3.40.50.150">
    <property type="entry name" value="Vaccinia Virus protein VP39"/>
    <property type="match status" value="2"/>
</dbReference>
<keyword evidence="2" id="KW-0698">rRNA processing</keyword>
<dbReference type="SUPFAM" id="SSF53335">
    <property type="entry name" value="S-adenosyl-L-methionine-dependent methyltransferases"/>
    <property type="match status" value="1"/>
</dbReference>
<evidence type="ECO:0000313" key="8">
    <source>
        <dbReference type="EMBL" id="PJE30261.1"/>
    </source>
</evidence>
<dbReference type="AlphaFoldDB" id="A0A285I3G4"/>
<dbReference type="InterPro" id="IPR002052">
    <property type="entry name" value="DNA_methylase_N6_adenine_CS"/>
</dbReference>
<sequence>MLGTRLKLALDGGLSLPESGTIAVFEPPVDADLSALPKERVEVISRFYPDHQVFKARGYKVSTAPSVGYAAAVVCLPRSKPLGRLLVAWGRHLLADKGPVIVDGQKEDGVDSMLKACRERVLIDAPVNKAHGKLFVIEDGDFVDWWVDPGKTADGWETQPGVFSADGVDRASALLAAELSSLKGHGADLGAGWGYLSAMALKQNEGIKALHLVEADYPALDSAEQNIDDERAQFHWNNALTWRPDRMLDFVIMNPPFHQGRKQDPELGRAFIRAAAGMLAPRGILLMVANAHLGYENVLDENFGEVSRIGGDRSFKLFRAERPSRQSPRTGLGSGTGRQGR</sequence>
<dbReference type="GO" id="GO:0003676">
    <property type="term" value="F:nucleic acid binding"/>
    <property type="evidence" value="ECO:0007669"/>
    <property type="project" value="InterPro"/>
</dbReference>
<dbReference type="PROSITE" id="PS00092">
    <property type="entry name" value="N6_MTASE"/>
    <property type="match status" value="1"/>
</dbReference>
<gene>
    <name evidence="8" type="ORF">CVM39_05985</name>
    <name evidence="9" type="ORF">SAMN06297129_0884</name>
</gene>
<evidence type="ECO:0000259" key="7">
    <source>
        <dbReference type="Pfam" id="PF05175"/>
    </source>
</evidence>
<evidence type="ECO:0000313" key="9">
    <source>
        <dbReference type="EMBL" id="SNY41606.1"/>
    </source>
</evidence>
<organism evidence="9 10">
    <name type="scientific">Pseudooceanicola antarcticus</name>
    <dbReference type="NCBI Taxonomy" id="1247613"/>
    <lineage>
        <taxon>Bacteria</taxon>
        <taxon>Pseudomonadati</taxon>
        <taxon>Pseudomonadota</taxon>
        <taxon>Alphaproteobacteria</taxon>
        <taxon>Rhodobacterales</taxon>
        <taxon>Paracoccaceae</taxon>
        <taxon>Pseudooceanicola</taxon>
    </lineage>
</organism>
<evidence type="ECO:0000313" key="11">
    <source>
        <dbReference type="Proteomes" id="UP000231702"/>
    </source>
</evidence>
<keyword evidence="3 9" id="KW-0489">Methyltransferase</keyword>
<dbReference type="GO" id="GO:0008170">
    <property type="term" value="F:N-methyltransferase activity"/>
    <property type="evidence" value="ECO:0007669"/>
    <property type="project" value="UniProtKB-ARBA"/>
</dbReference>
<dbReference type="Proteomes" id="UP000231655">
    <property type="component" value="Unassembled WGS sequence"/>
</dbReference>
<evidence type="ECO:0000256" key="1">
    <source>
        <dbReference type="ARBA" id="ARBA00022490"/>
    </source>
</evidence>
<dbReference type="InterPro" id="IPR007848">
    <property type="entry name" value="Small_mtfrase_dom"/>
</dbReference>
<dbReference type="EMBL" id="OBEA01000001">
    <property type="protein sequence ID" value="SNY41606.1"/>
    <property type="molecule type" value="Genomic_DNA"/>
</dbReference>
<name>A0A285I3G4_9RHOB</name>
<evidence type="ECO:0000256" key="5">
    <source>
        <dbReference type="ARBA" id="ARBA00022691"/>
    </source>
</evidence>
<reference evidence="9 10" key="1">
    <citation type="submission" date="2017-09" db="EMBL/GenBank/DDBJ databases">
        <authorList>
            <person name="Ehlers B."/>
            <person name="Leendertz F.H."/>
        </authorList>
    </citation>
    <scope>NUCLEOTIDE SEQUENCE [LARGE SCALE GENOMIC DNA]</scope>
    <source>
        <strain evidence="9 10">CGMCC 1.12662</strain>
    </source>
</reference>
<evidence type="ECO:0000256" key="3">
    <source>
        <dbReference type="ARBA" id="ARBA00022603"/>
    </source>
</evidence>
<dbReference type="GO" id="GO:0008757">
    <property type="term" value="F:S-adenosylmethionine-dependent methyltransferase activity"/>
    <property type="evidence" value="ECO:0007669"/>
    <property type="project" value="InterPro"/>
</dbReference>
<dbReference type="OrthoDB" id="9816072at2"/>
<dbReference type="Pfam" id="PF05175">
    <property type="entry name" value="MTS"/>
    <property type="match status" value="1"/>
</dbReference>
<dbReference type="Proteomes" id="UP000231702">
    <property type="component" value="Unassembled WGS sequence"/>
</dbReference>
<dbReference type="CDD" id="cd02440">
    <property type="entry name" value="AdoMet_MTases"/>
    <property type="match status" value="1"/>
</dbReference>
<dbReference type="PANTHER" id="PTHR47816:SF4">
    <property type="entry name" value="RIBOSOMAL RNA SMALL SUBUNIT METHYLTRANSFERASE C"/>
    <property type="match status" value="1"/>
</dbReference>